<feature type="compositionally biased region" description="Pro residues" evidence="1">
    <location>
        <begin position="656"/>
        <end position="667"/>
    </location>
</feature>
<dbReference type="RefSeq" id="WP_012905832.1">
    <property type="nucleotide sequence ID" value="NZ_CAJTBI010000001.1"/>
</dbReference>
<protein>
    <submittedName>
        <fullName evidence="4">Autotransporter outer membrane beta-barrel domain-containing protein</fullName>
    </submittedName>
</protein>
<gene>
    <name evidence="4" type="ORF">E2R62_04380</name>
</gene>
<evidence type="ECO:0000256" key="1">
    <source>
        <dbReference type="SAM" id="MobiDB-lite"/>
    </source>
</evidence>
<dbReference type="PANTHER" id="PTHR12338">
    <property type="entry name" value="AUTOTRANSPORTER"/>
    <property type="match status" value="1"/>
</dbReference>
<dbReference type="NCBIfam" id="TIGR01414">
    <property type="entry name" value="autotrans_barl"/>
    <property type="match status" value="1"/>
</dbReference>
<dbReference type="InterPro" id="IPR012332">
    <property type="entry name" value="Autotransporter_pectin_lyase_C"/>
</dbReference>
<dbReference type="Pfam" id="PF03797">
    <property type="entry name" value="Autotransporter"/>
    <property type="match status" value="1"/>
</dbReference>
<dbReference type="Gene3D" id="2.40.128.130">
    <property type="entry name" value="Autotransporter beta-domain"/>
    <property type="match status" value="1"/>
</dbReference>
<keyword evidence="2" id="KW-0732">Signal</keyword>
<evidence type="ECO:0000256" key="2">
    <source>
        <dbReference type="SAM" id="SignalP"/>
    </source>
</evidence>
<evidence type="ECO:0000313" key="4">
    <source>
        <dbReference type="EMBL" id="QBY28161.1"/>
    </source>
</evidence>
<name>A0A482PD68_CITRO</name>
<reference evidence="4" key="1">
    <citation type="submission" date="2019-03" db="EMBL/GenBank/DDBJ databases">
        <title>Complete genome sequence of enteropathogenic Citrobacter rodentium strain DBS100.</title>
        <authorList>
            <person name="Popov G."/>
            <person name="Fiebig A."/>
            <person name="Shideler S."/>
            <person name="Coombes B."/>
            <person name="Savchenko A."/>
        </authorList>
    </citation>
    <scope>NUCLEOTIDE SEQUENCE</scope>
    <source>
        <strain evidence="4">DBS100</strain>
    </source>
</reference>
<dbReference type="InterPro" id="IPR005546">
    <property type="entry name" value="Autotransporte_beta"/>
</dbReference>
<dbReference type="SUPFAM" id="SSF103515">
    <property type="entry name" value="Autotransporter"/>
    <property type="match status" value="1"/>
</dbReference>
<dbReference type="InterPro" id="IPR006315">
    <property type="entry name" value="OM_autotransptr_brl_dom"/>
</dbReference>
<dbReference type="EMBL" id="CP038008">
    <property type="protein sequence ID" value="QBY28161.1"/>
    <property type="molecule type" value="Genomic_DNA"/>
</dbReference>
<sequence>MKIPALSPQIKPKKIALLLSALLATTTFSAFSAPVKYTLDASTPSDQLTVNITNGDEISRIDINVADGRVDFADNITMNSTGVVNATGSQNVWFAYLKAGEINLGNHFTLNFDPHSNGTYSTADGIALYGTGKLTAENYTFNNLNDDEESDGLYVGDNARADLKGLTTIRGGGISSGSQGILNAENIDIAYTRPGTRESGDSTDTGMALWGGKVTVTGNTAINIVSPTFYLEGIRTYTDLELAGHTDIQLTSNSTDRYSDVTGILIFDSFYSSSLGGKRVFNDVSIKIKSTTEDGYADGLTYLGGNGKHTDLIINKIDIDSSGNDIVRGIYLWGDDPAETATHRINDAKISLSGNDKATLWGFFSANVNQDDGIVQWDADTIVGNIAITSEGGKESYLLYQADALFTGDVILGDRNAYDSVADTLYSIYGRWGSTDITNHNKLVAWGKMLVRGDHAINIVSGDNSYIYGDTAIEDQGSINMELNGSNSRWDMVADSTLTTLTLNNATLNFMPGDTPATRTLTRDAATFKTLTVNGDYAGNNGHIVMNTQLGDDTSPTDRLVVQGNTSGTTNVTVVNAGGEGGLTTDGIELISVVGNSDGEFTQNGRIVAGAYDYTLARGEGQNDKNWYLTSGLSTEPQPDPASPVDPTEPVIPQAPTKPEPQKPSPAPRENAVRPEAGLYGMNLQAANTMFNTRLHDRLGETHYVDALTGEQAVTSLWLRNVGGHTRQHDGSGQLDMQANRYVMQLGGDIAQWSSDNTDRFHLGLMAGYANQKARAENQRNGNRADSRISGYSVGLYGTWLQDNATQEGAYVDSWAQYSWFDNTVSGRGVESEEYDSKGFTASVESGYTWKLADISERNALYIQPKAQVTWMGVKADEHREANGTRVTGHGDGNVQTRVGVRLFGKGHNRLDDGKDRTFQPFVEANWIHNSKNFGTALNGENVTLDGTRNIGELKAGVEGQLTKNVSLWGNVGHQAGDKGYSDTSAMIGIKASF</sequence>
<dbReference type="InterPro" id="IPR043990">
    <property type="entry name" value="AC_1"/>
</dbReference>
<organism evidence="4">
    <name type="scientific">Citrobacter rodentium</name>
    <dbReference type="NCBI Taxonomy" id="67825"/>
    <lineage>
        <taxon>Bacteria</taxon>
        <taxon>Pseudomonadati</taxon>
        <taxon>Pseudomonadota</taxon>
        <taxon>Gammaproteobacteria</taxon>
        <taxon>Enterobacterales</taxon>
        <taxon>Enterobacteriaceae</taxon>
        <taxon>Citrobacter</taxon>
    </lineage>
</organism>
<dbReference type="PROSITE" id="PS51208">
    <property type="entry name" value="AUTOTRANSPORTER"/>
    <property type="match status" value="1"/>
</dbReference>
<accession>A0A482PD68</accession>
<feature type="domain" description="Autotransporter" evidence="3">
    <location>
        <begin position="710"/>
        <end position="994"/>
    </location>
</feature>
<dbReference type="SMART" id="SM00869">
    <property type="entry name" value="Autotransporter"/>
    <property type="match status" value="1"/>
</dbReference>
<dbReference type="Gene3D" id="2.160.20.20">
    <property type="match status" value="1"/>
</dbReference>
<proteinExistence type="predicted"/>
<dbReference type="SUPFAM" id="SSF51126">
    <property type="entry name" value="Pectin lyase-like"/>
    <property type="match status" value="1"/>
</dbReference>
<feature type="signal peptide" evidence="2">
    <location>
        <begin position="1"/>
        <end position="32"/>
    </location>
</feature>
<dbReference type="GO" id="GO:0019867">
    <property type="term" value="C:outer membrane"/>
    <property type="evidence" value="ECO:0007669"/>
    <property type="project" value="InterPro"/>
</dbReference>
<dbReference type="CDD" id="cd01344">
    <property type="entry name" value="PL2_Passenger_AT"/>
    <property type="match status" value="1"/>
</dbReference>
<feature type="chain" id="PRO_5019819041" evidence="2">
    <location>
        <begin position="33"/>
        <end position="994"/>
    </location>
</feature>
<dbReference type="Pfam" id="PF18883">
    <property type="entry name" value="AC_1"/>
    <property type="match status" value="1"/>
</dbReference>
<dbReference type="PANTHER" id="PTHR12338:SF5">
    <property type="entry name" value="ANTIGEN 43-RELATED"/>
    <property type="match status" value="1"/>
</dbReference>
<dbReference type="InterPro" id="IPR050909">
    <property type="entry name" value="Bact_Autotransporter_VF"/>
</dbReference>
<feature type="compositionally biased region" description="Polar residues" evidence="1">
    <location>
        <begin position="627"/>
        <end position="637"/>
    </location>
</feature>
<dbReference type="InterPro" id="IPR011050">
    <property type="entry name" value="Pectin_lyase_fold/virulence"/>
</dbReference>
<dbReference type="InterPro" id="IPR036709">
    <property type="entry name" value="Autotransporte_beta_dom_sf"/>
</dbReference>
<feature type="region of interest" description="Disordered" evidence="1">
    <location>
        <begin position="627"/>
        <end position="673"/>
    </location>
</feature>
<dbReference type="AlphaFoldDB" id="A0A482PD68"/>
<evidence type="ECO:0000259" key="3">
    <source>
        <dbReference type="PROSITE" id="PS51208"/>
    </source>
</evidence>